<evidence type="ECO:0000313" key="1">
    <source>
        <dbReference type="EMBL" id="KAJ0182683.1"/>
    </source>
</evidence>
<reference evidence="1 2" key="1">
    <citation type="journal article" date="2021" name="Front. Genet.">
        <title>Chromosome-Level Genome Assembly Reveals Significant Gene Expansion in the Toll and IMD Signaling Pathways of Dendrolimus kikuchii.</title>
        <authorList>
            <person name="Zhou J."/>
            <person name="Wu P."/>
            <person name="Xiong Z."/>
            <person name="Liu N."/>
            <person name="Zhao N."/>
            <person name="Ji M."/>
            <person name="Qiu Y."/>
            <person name="Yang B."/>
        </authorList>
    </citation>
    <scope>NUCLEOTIDE SEQUENCE [LARGE SCALE GENOMIC DNA]</scope>
    <source>
        <strain evidence="1">Ann1</strain>
    </source>
</reference>
<dbReference type="Proteomes" id="UP000824533">
    <property type="component" value="Linkage Group LG03"/>
</dbReference>
<protein>
    <submittedName>
        <fullName evidence="1">Uncharacterized protein</fullName>
    </submittedName>
</protein>
<organism evidence="1 2">
    <name type="scientific">Dendrolimus kikuchii</name>
    <dbReference type="NCBI Taxonomy" id="765133"/>
    <lineage>
        <taxon>Eukaryota</taxon>
        <taxon>Metazoa</taxon>
        <taxon>Ecdysozoa</taxon>
        <taxon>Arthropoda</taxon>
        <taxon>Hexapoda</taxon>
        <taxon>Insecta</taxon>
        <taxon>Pterygota</taxon>
        <taxon>Neoptera</taxon>
        <taxon>Endopterygota</taxon>
        <taxon>Lepidoptera</taxon>
        <taxon>Glossata</taxon>
        <taxon>Ditrysia</taxon>
        <taxon>Bombycoidea</taxon>
        <taxon>Lasiocampidae</taxon>
        <taxon>Dendrolimus</taxon>
    </lineage>
</organism>
<gene>
    <name evidence="1" type="ORF">K1T71_002052</name>
</gene>
<proteinExistence type="predicted"/>
<comment type="caution">
    <text evidence="1">The sequence shown here is derived from an EMBL/GenBank/DDBJ whole genome shotgun (WGS) entry which is preliminary data.</text>
</comment>
<keyword evidence="2" id="KW-1185">Reference proteome</keyword>
<sequence length="429" mass="47633">MLGARLKSWMEAQLGRAKKRKQKQSRQPTTTPTTGPLPPPHLSSPESAYSTGYSTDGTSPGAPPASLAAPLVSPPPPPAPPTTHLYHEPAKQRRSSTSLRRCVQEPPVVCATPSPRPRCRIRTNPWLGATSPSRRRCSQHLVHQQSLQPPPSVTQLYHAPYSLDSQSVRFGSRSPHLSPHLSPEPHRSPYYRGGASSDEECRGMRTRGRETAILSDADIDSDGDTGLDGGDEDEPDDTVSPGRRRARRRRPPRRPPRSAGATPPRARRRSHAPSAPPVRERDPLLEADREAERKYRELIREAEKLLVTVSRAPLEPPHNPRVRELRATEVEAPRRSPERTHLTNFMRANSPEPPRRPSPVRGRSPLAAPPPPAPMKSYPPSPTDRPHSEPPKRKAYARDEVLQTLEGLRKSLQQQSALLAVQRTRLDSL</sequence>
<dbReference type="EMBL" id="CM034389">
    <property type="protein sequence ID" value="KAJ0182683.1"/>
    <property type="molecule type" value="Genomic_DNA"/>
</dbReference>
<accession>A0ACC1DG82</accession>
<evidence type="ECO:0000313" key="2">
    <source>
        <dbReference type="Proteomes" id="UP000824533"/>
    </source>
</evidence>
<name>A0ACC1DG82_9NEOP</name>